<evidence type="ECO:0000313" key="2">
    <source>
        <dbReference type="Proteomes" id="UP000326169"/>
    </source>
</evidence>
<comment type="caution">
    <text evidence="1">The sequence shown here is derived from an EMBL/GenBank/DDBJ whole genome shotgun (WGS) entry which is preliminary data.</text>
</comment>
<reference evidence="1 2" key="1">
    <citation type="journal article" date="2019" name="J Genomics">
        <title>The Draft Genome of a Hydrogen-producing Cyanobacterium, Arthrospira platensis NIES-46.</title>
        <authorList>
            <person name="Suzuki S."/>
            <person name="Yamaguchi H."/>
            <person name="Kawachi M."/>
        </authorList>
    </citation>
    <scope>NUCLEOTIDE SEQUENCE [LARGE SCALE GENOMIC DNA]</scope>
    <source>
        <strain evidence="1 2">NIES-46</strain>
    </source>
</reference>
<sequence>MVSPTMVKDAVIKANPYQELALIYLSSPLKYEELFSEG</sequence>
<evidence type="ECO:0000313" key="1">
    <source>
        <dbReference type="EMBL" id="GCE93041.1"/>
    </source>
</evidence>
<dbReference type="Proteomes" id="UP000326169">
    <property type="component" value="Unassembled WGS sequence"/>
</dbReference>
<keyword evidence="2" id="KW-1185">Reference proteome</keyword>
<gene>
    <name evidence="1" type="ORF">NIES46_10900</name>
</gene>
<dbReference type="EMBL" id="BIMW01000059">
    <property type="protein sequence ID" value="GCE93041.1"/>
    <property type="molecule type" value="Genomic_DNA"/>
</dbReference>
<proteinExistence type="predicted"/>
<organism evidence="1 2">
    <name type="scientific">Limnospira platensis NIES-46</name>
    <dbReference type="NCBI Taxonomy" id="1236695"/>
    <lineage>
        <taxon>Bacteria</taxon>
        <taxon>Bacillati</taxon>
        <taxon>Cyanobacteriota</taxon>
        <taxon>Cyanophyceae</taxon>
        <taxon>Oscillatoriophycideae</taxon>
        <taxon>Oscillatoriales</taxon>
        <taxon>Sirenicapillariaceae</taxon>
        <taxon>Limnospira</taxon>
    </lineage>
</organism>
<protein>
    <submittedName>
        <fullName evidence="1">Uncharacterized protein</fullName>
    </submittedName>
</protein>
<name>A0A5M3T5A6_LIMPL</name>
<accession>A0A5M3T5A6</accession>